<protein>
    <recommendedName>
        <fullName evidence="3">Lipoprotein</fullName>
    </recommendedName>
</protein>
<proteinExistence type="predicted"/>
<evidence type="ECO:0008006" key="3">
    <source>
        <dbReference type="Google" id="ProtNLM"/>
    </source>
</evidence>
<dbReference type="PROSITE" id="PS51257">
    <property type="entry name" value="PROKAR_LIPOPROTEIN"/>
    <property type="match status" value="1"/>
</dbReference>
<dbReference type="EMBL" id="JBINXB010000044">
    <property type="protein sequence ID" value="MFH6568499.1"/>
    <property type="molecule type" value="Genomic_DNA"/>
</dbReference>
<dbReference type="RefSeq" id="WP_395247534.1">
    <property type="nucleotide sequence ID" value="NZ_JBINXA010000021.1"/>
</dbReference>
<evidence type="ECO:0000313" key="2">
    <source>
        <dbReference type="Proteomes" id="UP001609821"/>
    </source>
</evidence>
<organism evidence="1 2">
    <name type="scientific">Pseudomonas kulmbachensis</name>
    <dbReference type="NCBI Taxonomy" id="3043408"/>
    <lineage>
        <taxon>Bacteria</taxon>
        <taxon>Pseudomonadati</taxon>
        <taxon>Pseudomonadota</taxon>
        <taxon>Gammaproteobacteria</taxon>
        <taxon>Pseudomonadales</taxon>
        <taxon>Pseudomonadaceae</taxon>
        <taxon>Pseudomonas</taxon>
    </lineage>
</organism>
<comment type="caution">
    <text evidence="1">The sequence shown here is derived from an EMBL/GenBank/DDBJ whole genome shotgun (WGS) entry which is preliminary data.</text>
</comment>
<gene>
    <name evidence="1" type="ORF">ACHMWK_21295</name>
</gene>
<dbReference type="Proteomes" id="UP001609821">
    <property type="component" value="Unassembled WGS sequence"/>
</dbReference>
<name>A0ABW7M5A4_9PSED</name>
<sequence>MRRLGLVVVCTLILGGCEDQGLLTIESAKKGVASAFKDPEAVQFEEFTISADGKRACGKVNGKNGYGAYVGYERFGAAVNGTGKDVIITGVKLESEEWKDYKAMLKPTMGDEWREQEGIKNRLLCK</sequence>
<evidence type="ECO:0000313" key="1">
    <source>
        <dbReference type="EMBL" id="MFH6568499.1"/>
    </source>
</evidence>
<accession>A0ABW7M5A4</accession>
<reference evidence="1 2" key="1">
    <citation type="submission" date="2024-10" db="EMBL/GenBank/DDBJ databases">
        <title>Aeromonas and Pseudomonas from the Cagarras Archipelago, Rio de Janeiro, Brazil.</title>
        <authorList>
            <person name="Canellas A.L.B."/>
            <person name="Laport M.S."/>
        </authorList>
    </citation>
    <scope>NUCLEOTIDE SEQUENCE [LARGE SCALE GENOMIC DNA]</scope>
    <source>
        <strain evidence="1 2">CPF-4</strain>
    </source>
</reference>
<keyword evidence="2" id="KW-1185">Reference proteome</keyword>